<reference evidence="13" key="1">
    <citation type="submission" date="2016-09" db="EMBL/GenBank/DDBJ databases">
        <authorList>
            <person name="Varghese N."/>
            <person name="Submissions S."/>
        </authorList>
    </citation>
    <scope>NUCLEOTIDE SEQUENCE [LARGE SCALE GENOMIC DNA]</scope>
    <source>
        <strain evidence="13">S5</strain>
    </source>
</reference>
<evidence type="ECO:0000256" key="3">
    <source>
        <dbReference type="ARBA" id="ARBA00022694"/>
    </source>
</evidence>
<dbReference type="GO" id="GO:0042781">
    <property type="term" value="F:3'-tRNA processing endoribonuclease activity"/>
    <property type="evidence" value="ECO:0007669"/>
    <property type="project" value="UniProtKB-UniRule"/>
</dbReference>
<dbReference type="EMBL" id="FMYI01000002">
    <property type="protein sequence ID" value="SDB91855.1"/>
    <property type="molecule type" value="Genomic_DNA"/>
</dbReference>
<comment type="catalytic activity">
    <reaction evidence="10">
        <text>Endonucleolytic cleavage of RNA, removing extra 3' nucleotides from tRNA precursor, generating 3' termini of tRNAs. A 3'-hydroxy group is left at the tRNA terminus and a 5'-phosphoryl group is left at the trailer molecule.</text>
        <dbReference type="EC" id="3.1.26.11"/>
    </reaction>
</comment>
<dbReference type="InterPro" id="IPR036866">
    <property type="entry name" value="RibonucZ/Hydroxyglut_hydro"/>
</dbReference>
<evidence type="ECO:0000313" key="13">
    <source>
        <dbReference type="Proteomes" id="UP000242949"/>
    </source>
</evidence>
<comment type="cofactor">
    <cofactor evidence="10">
        <name>Zn(2+)</name>
        <dbReference type="ChEBI" id="CHEBI:29105"/>
    </cofactor>
    <text evidence="10">Binds 2 Zn(2+) ions.</text>
</comment>
<comment type="subunit">
    <text evidence="1 10">Homodimer.</text>
</comment>
<evidence type="ECO:0000256" key="2">
    <source>
        <dbReference type="ARBA" id="ARBA00012477"/>
    </source>
</evidence>
<evidence type="ECO:0000256" key="4">
    <source>
        <dbReference type="ARBA" id="ARBA00022722"/>
    </source>
</evidence>
<keyword evidence="7 10" id="KW-0378">Hydrolase</keyword>
<keyword evidence="13" id="KW-1185">Reference proteome</keyword>
<feature type="binding site" evidence="10">
    <location>
        <position position="70"/>
    </location>
    <ligand>
        <name>Zn(2+)</name>
        <dbReference type="ChEBI" id="CHEBI:29105"/>
        <label>2</label>
        <note>catalytic</note>
    </ligand>
</feature>
<feature type="binding site" evidence="10">
    <location>
        <position position="143"/>
    </location>
    <ligand>
        <name>Zn(2+)</name>
        <dbReference type="ChEBI" id="CHEBI:29105"/>
        <label>1</label>
        <note>catalytic</note>
    </ligand>
</feature>
<comment type="function">
    <text evidence="9 10">Zinc phosphodiesterase, which displays some tRNA 3'-processing endonuclease activity. Probably involved in tRNA maturation, by removing a 3'-trailer from precursor tRNA.</text>
</comment>
<gene>
    <name evidence="10" type="primary">rnz</name>
    <name evidence="12" type="ORF">SAMN05421734_102476</name>
</gene>
<feature type="binding site" evidence="10">
    <location>
        <position position="214"/>
    </location>
    <ligand>
        <name>Zn(2+)</name>
        <dbReference type="ChEBI" id="CHEBI:29105"/>
        <label>2</label>
        <note>catalytic</note>
    </ligand>
</feature>
<feature type="binding site" evidence="10">
    <location>
        <position position="66"/>
    </location>
    <ligand>
        <name>Zn(2+)</name>
        <dbReference type="ChEBI" id="CHEBI:29105"/>
        <label>1</label>
        <note>catalytic</note>
    </ligand>
</feature>
<dbReference type="Gene3D" id="3.60.15.10">
    <property type="entry name" value="Ribonuclease Z/Hydroxyacylglutathione hydrolase-like"/>
    <property type="match status" value="1"/>
</dbReference>
<dbReference type="EC" id="3.1.26.11" evidence="2 10"/>
<dbReference type="Pfam" id="PF23023">
    <property type="entry name" value="Anti-Pycsar_Apyc1"/>
    <property type="match status" value="1"/>
</dbReference>
<sequence length="307" mass="34530">MIVLNVTFLGTGAGLPSKYRNVSSIALDLSQEIGETWLFDCGEATQHQILHTSIKPRKITKIFITHMHGDHIFGLPGLLSSRSFQDGTTPVKIYGPIGIRSFVENSLRLSSTNLSYRLSFIEVTDGYAEQLEGFNLKVKKLEHGIDSFGYRLTEHDRLGKLNVNQLKNDGIPPGPIYKVIKEQPTTKLDNGEVVNRDDYLGPPIKGRRISVMGDTRNPYQFKDFVSNSDLLIHEATFKHEDKELANRFYHSTTIEAAQLAKESRVKQLILTHLSARYDKTGIDLLNDEAQAIFKSTTIAEDLLEIDI</sequence>
<evidence type="ECO:0000256" key="8">
    <source>
        <dbReference type="ARBA" id="ARBA00022833"/>
    </source>
</evidence>
<dbReference type="CDD" id="cd07717">
    <property type="entry name" value="RNaseZ_ZiPD-like_MBL-fold"/>
    <property type="match status" value="1"/>
</dbReference>
<dbReference type="NCBIfam" id="TIGR02651">
    <property type="entry name" value="RNase_Z"/>
    <property type="match status" value="1"/>
</dbReference>
<evidence type="ECO:0000256" key="7">
    <source>
        <dbReference type="ARBA" id="ARBA00022801"/>
    </source>
</evidence>
<dbReference type="NCBIfam" id="NF000801">
    <property type="entry name" value="PRK00055.1-3"/>
    <property type="match status" value="1"/>
</dbReference>
<evidence type="ECO:0000259" key="11">
    <source>
        <dbReference type="SMART" id="SM00849"/>
    </source>
</evidence>
<evidence type="ECO:0000256" key="5">
    <source>
        <dbReference type="ARBA" id="ARBA00022723"/>
    </source>
</evidence>
<dbReference type="PANTHER" id="PTHR46018:SF2">
    <property type="entry name" value="ZINC PHOSPHODIESTERASE ELAC PROTEIN 1"/>
    <property type="match status" value="1"/>
</dbReference>
<dbReference type="HAMAP" id="MF_01818">
    <property type="entry name" value="RNase_Z_BN"/>
    <property type="match status" value="1"/>
</dbReference>
<evidence type="ECO:0000256" key="9">
    <source>
        <dbReference type="ARBA" id="ARBA00057812"/>
    </source>
</evidence>
<dbReference type="STRING" id="1612202.SAMN05421734_102476"/>
<dbReference type="InterPro" id="IPR013471">
    <property type="entry name" value="RNase_Z/BN"/>
</dbReference>
<feature type="active site" description="Proton acceptor" evidence="10">
    <location>
        <position position="70"/>
    </location>
</feature>
<dbReference type="PANTHER" id="PTHR46018">
    <property type="entry name" value="ZINC PHOSPHODIESTERASE ELAC PROTEIN 1"/>
    <property type="match status" value="1"/>
</dbReference>
<proteinExistence type="inferred from homology"/>
<feature type="binding site" evidence="10">
    <location>
        <position position="71"/>
    </location>
    <ligand>
        <name>Zn(2+)</name>
        <dbReference type="ChEBI" id="CHEBI:29105"/>
        <label>2</label>
        <note>catalytic</note>
    </ligand>
</feature>
<feature type="domain" description="Metallo-beta-lactamase" evidence="11">
    <location>
        <begin position="21"/>
        <end position="204"/>
    </location>
</feature>
<accession>A0A1G6HD58</accession>
<feature type="binding site" evidence="10">
    <location>
        <position position="68"/>
    </location>
    <ligand>
        <name>Zn(2+)</name>
        <dbReference type="ChEBI" id="CHEBI:29105"/>
        <label>1</label>
        <note>catalytic</note>
    </ligand>
</feature>
<dbReference type="AlphaFoldDB" id="A0A1G6HD58"/>
<keyword evidence="6 10" id="KW-0255">Endonuclease</keyword>
<feature type="binding site" evidence="10">
    <location>
        <position position="272"/>
    </location>
    <ligand>
        <name>Zn(2+)</name>
        <dbReference type="ChEBI" id="CHEBI:29105"/>
        <label>2</label>
        <note>catalytic</note>
    </ligand>
</feature>
<dbReference type="SMART" id="SM00849">
    <property type="entry name" value="Lactamase_B"/>
    <property type="match status" value="1"/>
</dbReference>
<keyword evidence="3 10" id="KW-0819">tRNA processing</keyword>
<comment type="similarity">
    <text evidence="10">Belongs to the RNase Z family.</text>
</comment>
<evidence type="ECO:0000256" key="10">
    <source>
        <dbReference type="HAMAP-Rule" id="MF_01818"/>
    </source>
</evidence>
<evidence type="ECO:0000256" key="1">
    <source>
        <dbReference type="ARBA" id="ARBA00011738"/>
    </source>
</evidence>
<name>A0A1G6HD58_9BACI</name>
<dbReference type="FunFam" id="3.60.15.10:FF:000002">
    <property type="entry name" value="Ribonuclease Z"/>
    <property type="match status" value="1"/>
</dbReference>
<keyword evidence="5 10" id="KW-0479">Metal-binding</keyword>
<organism evidence="12 13">
    <name type="scientific">Pelagirhabdus alkalitolerans</name>
    <dbReference type="NCBI Taxonomy" id="1612202"/>
    <lineage>
        <taxon>Bacteria</taxon>
        <taxon>Bacillati</taxon>
        <taxon>Bacillota</taxon>
        <taxon>Bacilli</taxon>
        <taxon>Bacillales</taxon>
        <taxon>Bacillaceae</taxon>
        <taxon>Pelagirhabdus</taxon>
    </lineage>
</organism>
<dbReference type="GO" id="GO:0042802">
    <property type="term" value="F:identical protein binding"/>
    <property type="evidence" value="ECO:0007669"/>
    <property type="project" value="UniProtKB-ARBA"/>
</dbReference>
<dbReference type="InterPro" id="IPR001279">
    <property type="entry name" value="Metallo-B-lactamas"/>
</dbReference>
<dbReference type="Proteomes" id="UP000242949">
    <property type="component" value="Unassembled WGS sequence"/>
</dbReference>
<keyword evidence="8 10" id="KW-0862">Zinc</keyword>
<keyword evidence="4 10" id="KW-0540">Nuclease</keyword>
<evidence type="ECO:0000256" key="6">
    <source>
        <dbReference type="ARBA" id="ARBA00022759"/>
    </source>
</evidence>
<dbReference type="GO" id="GO:0008270">
    <property type="term" value="F:zinc ion binding"/>
    <property type="evidence" value="ECO:0007669"/>
    <property type="project" value="UniProtKB-UniRule"/>
</dbReference>
<evidence type="ECO:0000313" key="12">
    <source>
        <dbReference type="EMBL" id="SDB91855.1"/>
    </source>
</evidence>
<protein>
    <recommendedName>
        <fullName evidence="2 10">Ribonuclease Z</fullName>
        <shortName evidence="10">RNase Z</shortName>
        <ecNumber evidence="2 10">3.1.26.11</ecNumber>
    </recommendedName>
    <alternativeName>
        <fullName evidence="10">tRNA 3 endonuclease</fullName>
    </alternativeName>
    <alternativeName>
        <fullName evidence="10">tRNase Z</fullName>
    </alternativeName>
</protein>
<dbReference type="SUPFAM" id="SSF56281">
    <property type="entry name" value="Metallo-hydrolase/oxidoreductase"/>
    <property type="match status" value="1"/>
</dbReference>
<feature type="binding site" evidence="10">
    <location>
        <position position="214"/>
    </location>
    <ligand>
        <name>Zn(2+)</name>
        <dbReference type="ChEBI" id="CHEBI:29105"/>
        <label>1</label>
        <note>catalytic</note>
    </ligand>
</feature>